<name>A0A6J6RE26_9ZZZZ</name>
<accession>A0A6J6RE26</accession>
<evidence type="ECO:0000313" key="1">
    <source>
        <dbReference type="EMBL" id="CAB4719205.1"/>
    </source>
</evidence>
<reference evidence="1" key="1">
    <citation type="submission" date="2020-05" db="EMBL/GenBank/DDBJ databases">
        <authorList>
            <person name="Chiriac C."/>
            <person name="Salcher M."/>
            <person name="Ghai R."/>
            <person name="Kavagutti S V."/>
        </authorList>
    </citation>
    <scope>NUCLEOTIDE SEQUENCE</scope>
</reference>
<gene>
    <name evidence="1" type="ORF">UFOPK2593_01588</name>
</gene>
<proteinExistence type="predicted"/>
<sequence length="203" mass="23063">MFPAERSVVASSPCLALLTITGPRIWASFSALHTLLGTVASWQHWASSLRTLRRRTPLHFPTERISRWCRTVKRPRPCGQRTMPAMQKVGQHSERSLGILQARTFRCTATHFRQKERGKVRAHFGKRVARKVRENFFAFCFHQHAHSAIDTLKPPKQNHFWLHGECTSIMRPTSPVGQSFHCLNASLIWLMACPSSKAGPAIS</sequence>
<organism evidence="1">
    <name type="scientific">freshwater metagenome</name>
    <dbReference type="NCBI Taxonomy" id="449393"/>
    <lineage>
        <taxon>unclassified sequences</taxon>
        <taxon>metagenomes</taxon>
        <taxon>ecological metagenomes</taxon>
    </lineage>
</organism>
<dbReference type="EMBL" id="CAEZXW010000175">
    <property type="protein sequence ID" value="CAB4719205.1"/>
    <property type="molecule type" value="Genomic_DNA"/>
</dbReference>
<dbReference type="AlphaFoldDB" id="A0A6J6RE26"/>
<protein>
    <submittedName>
        <fullName evidence="1">Unannotated protein</fullName>
    </submittedName>
</protein>